<dbReference type="Proteomes" id="UP000324222">
    <property type="component" value="Unassembled WGS sequence"/>
</dbReference>
<protein>
    <submittedName>
        <fullName evidence="1">Uncharacterized protein</fullName>
    </submittedName>
</protein>
<sequence>MQATHCAVSTRAKVKV</sequence>
<comment type="caution">
    <text evidence="1">The sequence shown here is derived from an EMBL/GenBank/DDBJ whole genome shotgun (WGS) entry which is preliminary data.</text>
</comment>
<organism evidence="1 2">
    <name type="scientific">Portunus trituberculatus</name>
    <name type="common">Swimming crab</name>
    <name type="synonym">Neptunus trituberculatus</name>
    <dbReference type="NCBI Taxonomy" id="210409"/>
    <lineage>
        <taxon>Eukaryota</taxon>
        <taxon>Metazoa</taxon>
        <taxon>Ecdysozoa</taxon>
        <taxon>Arthropoda</taxon>
        <taxon>Crustacea</taxon>
        <taxon>Multicrustacea</taxon>
        <taxon>Malacostraca</taxon>
        <taxon>Eumalacostraca</taxon>
        <taxon>Eucarida</taxon>
        <taxon>Decapoda</taxon>
        <taxon>Pleocyemata</taxon>
        <taxon>Brachyura</taxon>
        <taxon>Eubrachyura</taxon>
        <taxon>Portunoidea</taxon>
        <taxon>Portunidae</taxon>
        <taxon>Portuninae</taxon>
        <taxon>Portunus</taxon>
    </lineage>
</organism>
<reference evidence="1 2" key="1">
    <citation type="submission" date="2019-05" db="EMBL/GenBank/DDBJ databases">
        <title>Another draft genome of Portunus trituberculatus and its Hox gene families provides insights of decapod evolution.</title>
        <authorList>
            <person name="Jeong J.-H."/>
            <person name="Song I."/>
            <person name="Kim S."/>
            <person name="Choi T."/>
            <person name="Kim D."/>
            <person name="Ryu S."/>
            <person name="Kim W."/>
        </authorList>
    </citation>
    <scope>NUCLEOTIDE SEQUENCE [LARGE SCALE GENOMIC DNA]</scope>
    <source>
        <tissue evidence="1">Muscle</tissue>
    </source>
</reference>
<dbReference type="AlphaFoldDB" id="A0A5B7IZG6"/>
<name>A0A5B7IZG6_PORTR</name>
<keyword evidence="2" id="KW-1185">Reference proteome</keyword>
<gene>
    <name evidence="1" type="ORF">E2C01_084883</name>
</gene>
<evidence type="ECO:0000313" key="2">
    <source>
        <dbReference type="Proteomes" id="UP000324222"/>
    </source>
</evidence>
<dbReference type="EMBL" id="VSRR010082620">
    <property type="protein sequence ID" value="MPC89920.1"/>
    <property type="molecule type" value="Genomic_DNA"/>
</dbReference>
<proteinExistence type="predicted"/>
<accession>A0A5B7IZG6</accession>
<evidence type="ECO:0000313" key="1">
    <source>
        <dbReference type="EMBL" id="MPC89920.1"/>
    </source>
</evidence>